<dbReference type="NCBIfam" id="TIGR01733">
    <property type="entry name" value="AA-adenyl-dom"/>
    <property type="match status" value="1"/>
</dbReference>
<dbReference type="PROSITE" id="PS50075">
    <property type="entry name" value="CARRIER"/>
    <property type="match status" value="1"/>
</dbReference>
<organism evidence="2 3">
    <name type="scientific">Fumia xinanensis</name>
    <dbReference type="NCBI Taxonomy" id="2763659"/>
    <lineage>
        <taxon>Bacteria</taxon>
        <taxon>Bacillati</taxon>
        <taxon>Bacillota</taxon>
        <taxon>Clostridia</taxon>
        <taxon>Eubacteriales</taxon>
        <taxon>Oscillospiraceae</taxon>
        <taxon>Fumia</taxon>
    </lineage>
</organism>
<dbReference type="InterPro" id="IPR009081">
    <property type="entry name" value="PP-bd_ACP"/>
</dbReference>
<dbReference type="InterPro" id="IPR020845">
    <property type="entry name" value="AMP-binding_CS"/>
</dbReference>
<dbReference type="Gene3D" id="2.30.38.10">
    <property type="entry name" value="Luciferase, Domain 3"/>
    <property type="match status" value="1"/>
</dbReference>
<reference evidence="2" key="1">
    <citation type="submission" date="2020-08" db="EMBL/GenBank/DDBJ databases">
        <title>Genome public.</title>
        <authorList>
            <person name="Liu C."/>
            <person name="Sun Q."/>
        </authorList>
    </citation>
    <scope>NUCLEOTIDE SEQUENCE</scope>
    <source>
        <strain evidence="2">NSJ-33</strain>
    </source>
</reference>
<dbReference type="Pfam" id="PF00501">
    <property type="entry name" value="AMP-binding"/>
    <property type="match status" value="1"/>
</dbReference>
<dbReference type="Proteomes" id="UP000610760">
    <property type="component" value="Unassembled WGS sequence"/>
</dbReference>
<dbReference type="GO" id="GO:0044550">
    <property type="term" value="P:secondary metabolite biosynthetic process"/>
    <property type="evidence" value="ECO:0007669"/>
    <property type="project" value="TreeGrafter"/>
</dbReference>
<sequence length="791" mass="89830">MIFSSRFFSKIEEGPLVKDNLFFSIEKKMIDQVMKACNFSYSGDTHSTEICLRALLVILINLSDDSYKSLNYVDSLYPDKIQVCNYTINDDDTLRQCIYKLVSEKSSQIYSIDKLFNGEKGGEFSFICGTHCKETFLPLAYSNYNDILLNFEILNNKVELQVIYSINKILTAELTAFILNYLELLKIFLSNPDIVLKTVSFNCTNYYEKLQLVTGQENIIDEFHKTVLLYSDKIALADSNEKYTYAELDKISSCIATRILSQYSLSTKRIGLYMARTSDFIICMLAVLKTGCAYVPIDEHLPVDRVCYIVNDSDVDLIITNISNIPIDVSIPICEFQKIKTNIDEESILTHQKVAPGDLAYLIYTSGTTGRPKGVMISHCSVVNLKYHFVWDLKVDCSDVVGQFASIAFDASISEIFMALFTGATLYIIDDLQIYNIELFYKCLNDNQITVLTLPPAYICNLDFDRIHTIKVLLSAGSACPPYLVDKVSKNIDFINAYGPTECTVCATTWHRKNRSLYNNIPLGKAIPNVNVYIIGKNNQLLPPMMIGEICIGGISVGEGYYKMPAQTEKNFIHTLFSVEEKIYRTGDIGKMLPDRNIEFIGRRDNQVKLNGFRIELNEIINELLNINGIVDAYATIIHKGDRDYICAYYISMLQDLQPDRIKQMLKLMLPSYEIPHFILSLDKMPLNNSGKISRDLLPLPESFEICSPESTDQYPEEYALILQSIPVQHIDKSKSFFDLGGDSITAISLITKIYNVYGIQLSIQDFYNDLQSLCNLFCDRREKNDNAGNT</sequence>
<dbReference type="RefSeq" id="WP_249295978.1">
    <property type="nucleotide sequence ID" value="NZ_JACRSV010000004.1"/>
</dbReference>
<dbReference type="PRINTS" id="PR00154">
    <property type="entry name" value="AMPBINDING"/>
</dbReference>
<dbReference type="GO" id="GO:0031177">
    <property type="term" value="F:phosphopantetheine binding"/>
    <property type="evidence" value="ECO:0007669"/>
    <property type="project" value="TreeGrafter"/>
</dbReference>
<dbReference type="Gene3D" id="3.40.50.980">
    <property type="match status" value="2"/>
</dbReference>
<dbReference type="PANTHER" id="PTHR45527">
    <property type="entry name" value="NONRIBOSOMAL PEPTIDE SYNTHETASE"/>
    <property type="match status" value="1"/>
</dbReference>
<accession>A0A926E6Z2</accession>
<proteinExistence type="predicted"/>
<dbReference type="Pfam" id="PF00550">
    <property type="entry name" value="PP-binding"/>
    <property type="match status" value="1"/>
</dbReference>
<dbReference type="SUPFAM" id="SSF47336">
    <property type="entry name" value="ACP-like"/>
    <property type="match status" value="1"/>
</dbReference>
<dbReference type="Gene3D" id="3.30.300.30">
    <property type="match status" value="1"/>
</dbReference>
<dbReference type="CDD" id="cd05930">
    <property type="entry name" value="A_NRPS"/>
    <property type="match status" value="1"/>
</dbReference>
<feature type="domain" description="Carrier" evidence="1">
    <location>
        <begin position="709"/>
        <end position="785"/>
    </location>
</feature>
<evidence type="ECO:0000313" key="3">
    <source>
        <dbReference type="Proteomes" id="UP000610760"/>
    </source>
</evidence>
<dbReference type="Gene3D" id="1.10.1200.10">
    <property type="entry name" value="ACP-like"/>
    <property type="match status" value="1"/>
</dbReference>
<dbReference type="PROSITE" id="PS00455">
    <property type="entry name" value="AMP_BINDING"/>
    <property type="match status" value="1"/>
</dbReference>
<name>A0A926E6Z2_9FIRM</name>
<dbReference type="SUPFAM" id="SSF56801">
    <property type="entry name" value="Acetyl-CoA synthetase-like"/>
    <property type="match status" value="1"/>
</dbReference>
<dbReference type="AlphaFoldDB" id="A0A926E6Z2"/>
<dbReference type="InterPro" id="IPR010071">
    <property type="entry name" value="AA_adenyl_dom"/>
</dbReference>
<gene>
    <name evidence="2" type="ORF">H8710_11730</name>
</gene>
<dbReference type="PANTHER" id="PTHR45527:SF1">
    <property type="entry name" value="FATTY ACID SYNTHASE"/>
    <property type="match status" value="1"/>
</dbReference>
<dbReference type="GO" id="GO:0043041">
    <property type="term" value="P:amino acid activation for nonribosomal peptide biosynthetic process"/>
    <property type="evidence" value="ECO:0007669"/>
    <property type="project" value="TreeGrafter"/>
</dbReference>
<evidence type="ECO:0000259" key="1">
    <source>
        <dbReference type="PROSITE" id="PS50075"/>
    </source>
</evidence>
<dbReference type="InterPro" id="IPR045851">
    <property type="entry name" value="AMP-bd_C_sf"/>
</dbReference>
<keyword evidence="3" id="KW-1185">Reference proteome</keyword>
<dbReference type="InterPro" id="IPR000873">
    <property type="entry name" value="AMP-dep_synth/lig_dom"/>
</dbReference>
<dbReference type="GO" id="GO:0005737">
    <property type="term" value="C:cytoplasm"/>
    <property type="evidence" value="ECO:0007669"/>
    <property type="project" value="TreeGrafter"/>
</dbReference>
<dbReference type="EMBL" id="JACRSV010000004">
    <property type="protein sequence ID" value="MBC8560733.1"/>
    <property type="molecule type" value="Genomic_DNA"/>
</dbReference>
<comment type="caution">
    <text evidence="2">The sequence shown here is derived from an EMBL/GenBank/DDBJ whole genome shotgun (WGS) entry which is preliminary data.</text>
</comment>
<evidence type="ECO:0000313" key="2">
    <source>
        <dbReference type="EMBL" id="MBC8560733.1"/>
    </source>
</evidence>
<dbReference type="InterPro" id="IPR036736">
    <property type="entry name" value="ACP-like_sf"/>
</dbReference>
<dbReference type="InterPro" id="IPR020459">
    <property type="entry name" value="AMP-binding"/>
</dbReference>
<protein>
    <submittedName>
        <fullName evidence="2">Non-ribosomal peptide synthetase</fullName>
    </submittedName>
</protein>